<dbReference type="SUPFAM" id="SSF74653">
    <property type="entry name" value="TolA/TonB C-terminal domain"/>
    <property type="match status" value="1"/>
</dbReference>
<protein>
    <recommendedName>
        <fullName evidence="10">Protein TonB</fullName>
    </recommendedName>
</protein>
<keyword evidence="7 10" id="KW-0653">Protein transport</keyword>
<proteinExistence type="inferred from homology"/>
<evidence type="ECO:0000256" key="8">
    <source>
        <dbReference type="ARBA" id="ARBA00022989"/>
    </source>
</evidence>
<keyword evidence="8" id="KW-1133">Transmembrane helix</keyword>
<keyword evidence="10" id="KW-0735">Signal-anchor</keyword>
<evidence type="ECO:0000259" key="11">
    <source>
        <dbReference type="PROSITE" id="PS52015"/>
    </source>
</evidence>
<keyword evidence="5 10" id="KW-0997">Cell inner membrane</keyword>
<dbReference type="Pfam" id="PF03544">
    <property type="entry name" value="TonB_C"/>
    <property type="match status" value="1"/>
</dbReference>
<comment type="caution">
    <text evidence="12">The sequence shown here is derived from an EMBL/GenBank/DDBJ whole genome shotgun (WGS) entry which is preliminary data.</text>
</comment>
<organism evidence="12 13">
    <name type="scientific">Shewanella hanedai</name>
    <name type="common">Alteromonas hanedai</name>
    <dbReference type="NCBI Taxonomy" id="25"/>
    <lineage>
        <taxon>Bacteria</taxon>
        <taxon>Pseudomonadati</taxon>
        <taxon>Pseudomonadota</taxon>
        <taxon>Gammaproteobacteria</taxon>
        <taxon>Alteromonadales</taxon>
        <taxon>Shewanellaceae</taxon>
        <taxon>Shewanella</taxon>
    </lineage>
</organism>
<feature type="domain" description="TonB C-terminal" evidence="11">
    <location>
        <begin position="109"/>
        <end position="203"/>
    </location>
</feature>
<evidence type="ECO:0000256" key="6">
    <source>
        <dbReference type="ARBA" id="ARBA00022692"/>
    </source>
</evidence>
<evidence type="ECO:0000256" key="7">
    <source>
        <dbReference type="ARBA" id="ARBA00022927"/>
    </source>
</evidence>
<dbReference type="FunFam" id="3.30.1150.10:FF:000006">
    <property type="entry name" value="Protein TonB"/>
    <property type="match status" value="1"/>
</dbReference>
<dbReference type="InterPro" id="IPR037682">
    <property type="entry name" value="TonB_C"/>
</dbReference>
<evidence type="ECO:0000256" key="1">
    <source>
        <dbReference type="ARBA" id="ARBA00004383"/>
    </source>
</evidence>
<evidence type="ECO:0000256" key="2">
    <source>
        <dbReference type="ARBA" id="ARBA00006555"/>
    </source>
</evidence>
<name>A0A553JIW2_SHEHA</name>
<comment type="subcellular location">
    <subcellularLocation>
        <location evidence="1 10">Cell inner membrane</location>
        <topology evidence="1 10">Single-pass membrane protein</topology>
        <orientation evidence="1 10">Periplasmic side</orientation>
    </subcellularLocation>
</comment>
<comment type="similarity">
    <text evidence="2 10">Belongs to the TonB family.</text>
</comment>
<evidence type="ECO:0000256" key="10">
    <source>
        <dbReference type="RuleBase" id="RU362123"/>
    </source>
</evidence>
<keyword evidence="6" id="KW-0812">Transmembrane</keyword>
<dbReference type="Proteomes" id="UP000318126">
    <property type="component" value="Unassembled WGS sequence"/>
</dbReference>
<gene>
    <name evidence="12" type="ORF">FN961_21155</name>
</gene>
<dbReference type="GO" id="GO:0030288">
    <property type="term" value="C:outer membrane-bounded periplasmic space"/>
    <property type="evidence" value="ECO:0007669"/>
    <property type="project" value="InterPro"/>
</dbReference>
<dbReference type="NCBIfam" id="TIGR01352">
    <property type="entry name" value="tonB_Cterm"/>
    <property type="match status" value="1"/>
</dbReference>
<dbReference type="PROSITE" id="PS52015">
    <property type="entry name" value="TONB_CTD"/>
    <property type="match status" value="1"/>
</dbReference>
<accession>A0A553JIW2</accession>
<dbReference type="RefSeq" id="WP_144042160.1">
    <property type="nucleotide sequence ID" value="NZ_BMPL01000035.1"/>
</dbReference>
<dbReference type="PANTHER" id="PTHR33446:SF14">
    <property type="entry name" value="PROTEIN TONB"/>
    <property type="match status" value="1"/>
</dbReference>
<dbReference type="PRINTS" id="PR01374">
    <property type="entry name" value="TONBPROTEIN"/>
</dbReference>
<evidence type="ECO:0000313" key="13">
    <source>
        <dbReference type="Proteomes" id="UP000318126"/>
    </source>
</evidence>
<dbReference type="AlphaFoldDB" id="A0A553JIW2"/>
<keyword evidence="13" id="KW-1185">Reference proteome</keyword>
<sequence>MITISLLRKASITLFASIITLALFAFMAKLIDAEHPQTIETAQTPEFEIAPTIKDAKPIKKRVELKPKEDLIEPVIPQRVIPTSGGEIGSHRVDPIRMPTLVTKHNRRAVTSEALPIVQVSPRYPISAAQSGKEGYVILEFDITEKGTVSNVKVLDANPKRIFNKSAIQAIKNWKYKPKMEEGVPVVQPNQQVQLDFTLEQQI</sequence>
<dbReference type="GO" id="GO:0015891">
    <property type="term" value="P:siderophore transport"/>
    <property type="evidence" value="ECO:0007669"/>
    <property type="project" value="InterPro"/>
</dbReference>
<dbReference type="EMBL" id="VKGK01000035">
    <property type="protein sequence ID" value="TRY12338.1"/>
    <property type="molecule type" value="Genomic_DNA"/>
</dbReference>
<evidence type="ECO:0000256" key="3">
    <source>
        <dbReference type="ARBA" id="ARBA00022448"/>
    </source>
</evidence>
<keyword evidence="4 10" id="KW-1003">Cell membrane</keyword>
<keyword evidence="9" id="KW-0472">Membrane</keyword>
<evidence type="ECO:0000256" key="5">
    <source>
        <dbReference type="ARBA" id="ARBA00022519"/>
    </source>
</evidence>
<evidence type="ECO:0000256" key="4">
    <source>
        <dbReference type="ARBA" id="ARBA00022475"/>
    </source>
</evidence>
<dbReference type="InterPro" id="IPR051045">
    <property type="entry name" value="TonB-dependent_transducer"/>
</dbReference>
<evidence type="ECO:0000313" key="12">
    <source>
        <dbReference type="EMBL" id="TRY12338.1"/>
    </source>
</evidence>
<dbReference type="GO" id="GO:0015031">
    <property type="term" value="P:protein transport"/>
    <property type="evidence" value="ECO:0007669"/>
    <property type="project" value="UniProtKB-UniRule"/>
</dbReference>
<dbReference type="PANTHER" id="PTHR33446">
    <property type="entry name" value="PROTEIN TONB-RELATED"/>
    <property type="match status" value="1"/>
</dbReference>
<reference evidence="13" key="1">
    <citation type="submission" date="2019-07" db="EMBL/GenBank/DDBJ databases">
        <title>Shewanella sp. YLB-08 draft genomic sequence.</title>
        <authorList>
            <person name="Yu L."/>
        </authorList>
    </citation>
    <scope>NUCLEOTIDE SEQUENCE [LARGE SCALE GENOMIC DNA]</scope>
    <source>
        <strain evidence="13">JCM 20706</strain>
    </source>
</reference>
<evidence type="ECO:0000256" key="9">
    <source>
        <dbReference type="ARBA" id="ARBA00023136"/>
    </source>
</evidence>
<dbReference type="OrthoDB" id="1628901at2"/>
<dbReference type="GO" id="GO:0005886">
    <property type="term" value="C:plasma membrane"/>
    <property type="evidence" value="ECO:0007669"/>
    <property type="project" value="UniProtKB-SubCell"/>
</dbReference>
<keyword evidence="3 10" id="KW-0813">Transport</keyword>
<dbReference type="InterPro" id="IPR003538">
    <property type="entry name" value="TonB"/>
</dbReference>
<dbReference type="Gene3D" id="3.30.1150.10">
    <property type="match status" value="1"/>
</dbReference>
<dbReference type="GO" id="GO:0055085">
    <property type="term" value="P:transmembrane transport"/>
    <property type="evidence" value="ECO:0007669"/>
    <property type="project" value="InterPro"/>
</dbReference>
<dbReference type="InterPro" id="IPR006260">
    <property type="entry name" value="TonB/TolA_C"/>
</dbReference>
<comment type="function">
    <text evidence="10">Interacts with outer membrane receptor proteins that carry out high-affinity binding and energy dependent uptake into the periplasmic space of specific substrates. It could act to transduce energy from the cytoplasmic membrane to specific energy-requiring processes in the outer membrane, resulting in the release into the periplasm of ligands bound by these outer membrane proteins.</text>
</comment>
<dbReference type="GO" id="GO:0031992">
    <property type="term" value="F:energy transducer activity"/>
    <property type="evidence" value="ECO:0007669"/>
    <property type="project" value="InterPro"/>
</dbReference>